<proteinExistence type="predicted"/>
<dbReference type="Pfam" id="PF00072">
    <property type="entry name" value="Response_reg"/>
    <property type="match status" value="1"/>
</dbReference>
<feature type="domain" description="HTH luxR-type" evidence="6">
    <location>
        <begin position="143"/>
        <end position="207"/>
    </location>
</feature>
<dbReference type="GO" id="GO:0003677">
    <property type="term" value="F:DNA binding"/>
    <property type="evidence" value="ECO:0007669"/>
    <property type="project" value="UniProtKB-KW"/>
</dbReference>
<dbReference type="CDD" id="cd06170">
    <property type="entry name" value="LuxR_C_like"/>
    <property type="match status" value="1"/>
</dbReference>
<dbReference type="AlphaFoldDB" id="A0A328BT85"/>
<feature type="domain" description="Response regulatory" evidence="7">
    <location>
        <begin position="3"/>
        <end position="121"/>
    </location>
</feature>
<dbReference type="PROSITE" id="PS50110">
    <property type="entry name" value="RESPONSE_REGULATORY"/>
    <property type="match status" value="1"/>
</dbReference>
<name>A0A328BT85_9BACT</name>
<dbReference type="CDD" id="cd17535">
    <property type="entry name" value="REC_NarL-like"/>
    <property type="match status" value="1"/>
</dbReference>
<dbReference type="PANTHER" id="PTHR43214">
    <property type="entry name" value="TWO-COMPONENT RESPONSE REGULATOR"/>
    <property type="match status" value="1"/>
</dbReference>
<feature type="modified residue" description="4-aspartylphosphate" evidence="5">
    <location>
        <position position="56"/>
    </location>
</feature>
<evidence type="ECO:0000313" key="8">
    <source>
        <dbReference type="EMBL" id="RAK70510.1"/>
    </source>
</evidence>
<keyword evidence="1 5" id="KW-0597">Phosphoprotein</keyword>
<evidence type="ECO:0000256" key="3">
    <source>
        <dbReference type="ARBA" id="ARBA00023125"/>
    </source>
</evidence>
<dbReference type="GO" id="GO:0006355">
    <property type="term" value="P:regulation of DNA-templated transcription"/>
    <property type="evidence" value="ECO:0007669"/>
    <property type="project" value="InterPro"/>
</dbReference>
<evidence type="ECO:0000259" key="7">
    <source>
        <dbReference type="PROSITE" id="PS50110"/>
    </source>
</evidence>
<evidence type="ECO:0000256" key="4">
    <source>
        <dbReference type="ARBA" id="ARBA00023163"/>
    </source>
</evidence>
<evidence type="ECO:0000256" key="1">
    <source>
        <dbReference type="ARBA" id="ARBA00022553"/>
    </source>
</evidence>
<dbReference type="PRINTS" id="PR00038">
    <property type="entry name" value="HTHLUXR"/>
</dbReference>
<dbReference type="Pfam" id="PF00196">
    <property type="entry name" value="GerE"/>
    <property type="match status" value="1"/>
</dbReference>
<sequence length="207" mass="22852">MIYLGIIEDQPTIREALTGYLCAQPEFSCVLSAASVEEFLAAVPTMIHRPTLILSDIGLPGLSGIEGLVPLRQLLPTAEVVMLSVYSDAQRVFDSLRAGAVGYLEKDTPLPVIKENLLQVAAGGSPMSPGIARHVIRYFQPAPRLALEPLTAREQDIVRGIEDGLSYQRIADRLFLSIDTVRSHIRQVYRKLQVNSKAELLARGYRR</sequence>
<evidence type="ECO:0000256" key="2">
    <source>
        <dbReference type="ARBA" id="ARBA00023015"/>
    </source>
</evidence>
<keyword evidence="3 8" id="KW-0238">DNA-binding</keyword>
<dbReference type="OrthoDB" id="9797341at2"/>
<dbReference type="SUPFAM" id="SSF52172">
    <property type="entry name" value="CheY-like"/>
    <property type="match status" value="1"/>
</dbReference>
<dbReference type="InterPro" id="IPR001789">
    <property type="entry name" value="Sig_transdc_resp-reg_receiver"/>
</dbReference>
<dbReference type="EMBL" id="QHKM01000001">
    <property type="protein sequence ID" value="RAK70510.1"/>
    <property type="molecule type" value="Genomic_DNA"/>
</dbReference>
<accession>A0A328BT85</accession>
<evidence type="ECO:0000256" key="5">
    <source>
        <dbReference type="PROSITE-ProRule" id="PRU00169"/>
    </source>
</evidence>
<keyword evidence="9" id="KW-1185">Reference proteome</keyword>
<dbReference type="InterPro" id="IPR016032">
    <property type="entry name" value="Sig_transdc_resp-reg_C-effctor"/>
</dbReference>
<dbReference type="SMART" id="SM00421">
    <property type="entry name" value="HTH_LUXR"/>
    <property type="match status" value="1"/>
</dbReference>
<dbReference type="RefSeq" id="WP_111477260.1">
    <property type="nucleotide sequence ID" value="NZ_QHKM01000001.1"/>
</dbReference>
<dbReference type="Gene3D" id="3.40.50.2300">
    <property type="match status" value="1"/>
</dbReference>
<gene>
    <name evidence="8" type="ORF">DLM85_06660</name>
</gene>
<dbReference type="SMART" id="SM00448">
    <property type="entry name" value="REC"/>
    <property type="match status" value="1"/>
</dbReference>
<evidence type="ECO:0000259" key="6">
    <source>
        <dbReference type="PROSITE" id="PS50043"/>
    </source>
</evidence>
<dbReference type="InterPro" id="IPR058245">
    <property type="entry name" value="NreC/VraR/RcsB-like_REC"/>
</dbReference>
<dbReference type="InterPro" id="IPR039420">
    <property type="entry name" value="WalR-like"/>
</dbReference>
<evidence type="ECO:0000313" key="9">
    <source>
        <dbReference type="Proteomes" id="UP000248553"/>
    </source>
</evidence>
<dbReference type="PANTHER" id="PTHR43214:SF24">
    <property type="entry name" value="TRANSCRIPTIONAL REGULATORY PROTEIN NARL-RELATED"/>
    <property type="match status" value="1"/>
</dbReference>
<keyword evidence="4" id="KW-0804">Transcription</keyword>
<reference evidence="9" key="1">
    <citation type="submission" date="2018-05" db="EMBL/GenBank/DDBJ databases">
        <authorList>
            <person name="Nie L."/>
        </authorList>
    </citation>
    <scope>NUCLEOTIDE SEQUENCE [LARGE SCALE GENOMIC DNA]</scope>
    <source>
        <strain evidence="9">NL</strain>
    </source>
</reference>
<keyword evidence="2" id="KW-0805">Transcription regulation</keyword>
<dbReference type="Proteomes" id="UP000248553">
    <property type="component" value="Unassembled WGS sequence"/>
</dbReference>
<protein>
    <submittedName>
        <fullName evidence="8">DNA-binding response regulator</fullName>
    </submittedName>
</protein>
<dbReference type="InterPro" id="IPR000792">
    <property type="entry name" value="Tscrpt_reg_LuxR_C"/>
</dbReference>
<comment type="caution">
    <text evidence="8">The sequence shown here is derived from an EMBL/GenBank/DDBJ whole genome shotgun (WGS) entry which is preliminary data.</text>
</comment>
<dbReference type="InterPro" id="IPR011006">
    <property type="entry name" value="CheY-like_superfamily"/>
</dbReference>
<dbReference type="SUPFAM" id="SSF46894">
    <property type="entry name" value="C-terminal effector domain of the bipartite response regulators"/>
    <property type="match status" value="1"/>
</dbReference>
<organism evidence="8 9">
    <name type="scientific">Hymenobacter edaphi</name>
    <dbReference type="NCBI Taxonomy" id="2211146"/>
    <lineage>
        <taxon>Bacteria</taxon>
        <taxon>Pseudomonadati</taxon>
        <taxon>Bacteroidota</taxon>
        <taxon>Cytophagia</taxon>
        <taxon>Cytophagales</taxon>
        <taxon>Hymenobacteraceae</taxon>
        <taxon>Hymenobacter</taxon>
    </lineage>
</organism>
<dbReference type="GO" id="GO:0000160">
    <property type="term" value="P:phosphorelay signal transduction system"/>
    <property type="evidence" value="ECO:0007669"/>
    <property type="project" value="InterPro"/>
</dbReference>
<dbReference type="PROSITE" id="PS50043">
    <property type="entry name" value="HTH_LUXR_2"/>
    <property type="match status" value="1"/>
</dbReference>